<organism evidence="1 2">
    <name type="scientific">Tanacetum coccineum</name>
    <dbReference type="NCBI Taxonomy" id="301880"/>
    <lineage>
        <taxon>Eukaryota</taxon>
        <taxon>Viridiplantae</taxon>
        <taxon>Streptophyta</taxon>
        <taxon>Embryophyta</taxon>
        <taxon>Tracheophyta</taxon>
        <taxon>Spermatophyta</taxon>
        <taxon>Magnoliopsida</taxon>
        <taxon>eudicotyledons</taxon>
        <taxon>Gunneridae</taxon>
        <taxon>Pentapetalae</taxon>
        <taxon>asterids</taxon>
        <taxon>campanulids</taxon>
        <taxon>Asterales</taxon>
        <taxon>Asteraceae</taxon>
        <taxon>Asteroideae</taxon>
        <taxon>Anthemideae</taxon>
        <taxon>Anthemidinae</taxon>
        <taxon>Tanacetum</taxon>
    </lineage>
</organism>
<proteinExistence type="predicted"/>
<dbReference type="Proteomes" id="UP001151760">
    <property type="component" value="Unassembled WGS sequence"/>
</dbReference>
<comment type="caution">
    <text evidence="1">The sequence shown here is derived from an EMBL/GenBank/DDBJ whole genome shotgun (WGS) entry which is preliminary data.</text>
</comment>
<dbReference type="EMBL" id="BQNB010019023">
    <property type="protein sequence ID" value="GJT80772.1"/>
    <property type="molecule type" value="Genomic_DNA"/>
</dbReference>
<evidence type="ECO:0000313" key="2">
    <source>
        <dbReference type="Proteomes" id="UP001151760"/>
    </source>
</evidence>
<sequence>MKVGLVIHLMKQAVMQGPIYMAVLTTVELKAHPAIPQSCRYHRCMAYKRAMIIQRVRQKRFLVHHHPAIDETQVVIEITKRPLRVHLRSTQPVASNSRLHISRIFSSRINSSRKLLLELMSIPMICSLYPCEKLRAARPSEIHNSSLKDFAGQIQLGDLVIVTPRASKSASKITS</sequence>
<keyword evidence="2" id="KW-1185">Reference proteome</keyword>
<evidence type="ECO:0000313" key="1">
    <source>
        <dbReference type="EMBL" id="GJT80772.1"/>
    </source>
</evidence>
<name>A0ABQ5H0K0_9ASTR</name>
<accession>A0ABQ5H0K0</accession>
<protein>
    <submittedName>
        <fullName evidence="1">Uncharacterized protein</fullName>
    </submittedName>
</protein>
<gene>
    <name evidence="1" type="ORF">Tco_1055114</name>
</gene>
<reference evidence="1" key="1">
    <citation type="journal article" date="2022" name="Int. J. Mol. Sci.">
        <title>Draft Genome of Tanacetum Coccineum: Genomic Comparison of Closely Related Tanacetum-Family Plants.</title>
        <authorList>
            <person name="Yamashiro T."/>
            <person name="Shiraishi A."/>
            <person name="Nakayama K."/>
            <person name="Satake H."/>
        </authorList>
    </citation>
    <scope>NUCLEOTIDE SEQUENCE</scope>
</reference>
<reference evidence="1" key="2">
    <citation type="submission" date="2022-01" db="EMBL/GenBank/DDBJ databases">
        <authorList>
            <person name="Yamashiro T."/>
            <person name="Shiraishi A."/>
            <person name="Satake H."/>
            <person name="Nakayama K."/>
        </authorList>
    </citation>
    <scope>NUCLEOTIDE SEQUENCE</scope>
</reference>